<accession>A0A819ZHC4</accession>
<protein>
    <recommendedName>
        <fullName evidence="1">BACK domain-containing protein</fullName>
    </recommendedName>
</protein>
<dbReference type="Proteomes" id="UP000663891">
    <property type="component" value="Unassembled WGS sequence"/>
</dbReference>
<dbReference type="EMBL" id="CAJOAY010007725">
    <property type="protein sequence ID" value="CAF4172436.1"/>
    <property type="molecule type" value="Genomic_DNA"/>
</dbReference>
<evidence type="ECO:0000313" key="4">
    <source>
        <dbReference type="Proteomes" id="UP000663881"/>
    </source>
</evidence>
<comment type="caution">
    <text evidence="3">The sequence shown here is derived from an EMBL/GenBank/DDBJ whole genome shotgun (WGS) entry which is preliminary data.</text>
</comment>
<dbReference type="Pfam" id="PF07707">
    <property type="entry name" value="BACK"/>
    <property type="match status" value="1"/>
</dbReference>
<organism evidence="3 4">
    <name type="scientific">Adineta steineri</name>
    <dbReference type="NCBI Taxonomy" id="433720"/>
    <lineage>
        <taxon>Eukaryota</taxon>
        <taxon>Metazoa</taxon>
        <taxon>Spiralia</taxon>
        <taxon>Gnathifera</taxon>
        <taxon>Rotifera</taxon>
        <taxon>Eurotatoria</taxon>
        <taxon>Bdelloidea</taxon>
        <taxon>Adinetida</taxon>
        <taxon>Adinetidae</taxon>
        <taxon>Adineta</taxon>
    </lineage>
</organism>
<gene>
    <name evidence="3" type="ORF">OKA104_LOCUS39417</name>
    <name evidence="2" type="ORF">VCS650_LOCUS40554</name>
</gene>
<dbReference type="Gene3D" id="1.25.40.420">
    <property type="match status" value="1"/>
</dbReference>
<dbReference type="EMBL" id="CAJNON010001538">
    <property type="protein sequence ID" value="CAF1469975.1"/>
    <property type="molecule type" value="Genomic_DNA"/>
</dbReference>
<sequence>MSWVASRENQDIDRKYIVDTILWDEDPDQFLVCDENDIRSIPEDAFKKILASENFKSDEIKVYHLAMKWITSRGNQAQDRNYVLNTIKWDKIHARDLTKTVAVEGLLPASKIKLLADNWIDKFDGMHKTGCNGSGIIAIKIDSTAWSTGYNVGGYIWSFRVANNASYIQTSSTFTFARFNGGGCHAYIRFDGHLNARSVRCEANIKVRLSPFLKEDSNFVESLGKVVFENINEEKLISFGLVREVNPNLFGVFTIEIEAVSR</sequence>
<dbReference type="AlphaFoldDB" id="A0A819ZHC4"/>
<name>A0A819ZHC4_9BILA</name>
<feature type="domain" description="BACK" evidence="1">
    <location>
        <begin position="32"/>
        <end position="101"/>
    </location>
</feature>
<proteinExistence type="predicted"/>
<evidence type="ECO:0000259" key="1">
    <source>
        <dbReference type="Pfam" id="PF07707"/>
    </source>
</evidence>
<evidence type="ECO:0000313" key="2">
    <source>
        <dbReference type="EMBL" id="CAF1469975.1"/>
    </source>
</evidence>
<dbReference type="Proteomes" id="UP000663881">
    <property type="component" value="Unassembled WGS sequence"/>
</dbReference>
<dbReference type="InterPro" id="IPR011705">
    <property type="entry name" value="BACK"/>
</dbReference>
<evidence type="ECO:0000313" key="3">
    <source>
        <dbReference type="EMBL" id="CAF4172436.1"/>
    </source>
</evidence>
<reference evidence="3" key="1">
    <citation type="submission" date="2021-02" db="EMBL/GenBank/DDBJ databases">
        <authorList>
            <person name="Nowell W R."/>
        </authorList>
    </citation>
    <scope>NUCLEOTIDE SEQUENCE</scope>
</reference>